<dbReference type="AlphaFoldDB" id="A0A6S6UJ91"/>
<sequence>MKKTFNSILDRMTYLLNELGIAYDAIRRDPQIYRSQTEQYEQGLHSEYNGQVVEITVQATRLVDTGSTRKYQGLGLPKFHALAFDWSIVFSVLLAKNTSNLTLVLTKETTQHKLTKLFWQRDLEVFSEAFDAKFWIQSNNAYAYGMLLDAALQEQLLSNVDFFGKLEIQQNRIHYKESLLKQKELEAAAIKTHYKSMLAICLTLAKKVAEWEPPLGA</sequence>
<gene>
    <name evidence="1" type="ORF">HELGO_WM22959</name>
</gene>
<name>A0A6S6UJ91_9BACT</name>
<organism evidence="1">
    <name type="scientific">uncultured Aureispira sp</name>
    <dbReference type="NCBI Taxonomy" id="1331704"/>
    <lineage>
        <taxon>Bacteria</taxon>
        <taxon>Pseudomonadati</taxon>
        <taxon>Bacteroidota</taxon>
        <taxon>Saprospiria</taxon>
        <taxon>Saprospirales</taxon>
        <taxon>Saprospiraceae</taxon>
        <taxon>Aureispira</taxon>
        <taxon>environmental samples</taxon>
    </lineage>
</organism>
<accession>A0A6S6UJ91</accession>
<proteinExistence type="predicted"/>
<reference evidence="1" key="1">
    <citation type="submission" date="2020-01" db="EMBL/GenBank/DDBJ databases">
        <authorList>
            <person name="Meier V. D."/>
            <person name="Meier V D."/>
        </authorList>
    </citation>
    <scope>NUCLEOTIDE SEQUENCE</scope>
    <source>
        <strain evidence="1">HLG_WM_MAG_10</strain>
    </source>
</reference>
<evidence type="ECO:0000313" key="1">
    <source>
        <dbReference type="EMBL" id="CAA6828862.1"/>
    </source>
</evidence>
<dbReference type="EMBL" id="CACVAQ010000442">
    <property type="protein sequence ID" value="CAA6828862.1"/>
    <property type="molecule type" value="Genomic_DNA"/>
</dbReference>
<protein>
    <submittedName>
        <fullName evidence="1">Uncharacterized protein</fullName>
    </submittedName>
</protein>